<dbReference type="InterPro" id="IPR050922">
    <property type="entry name" value="LytR/CpsA/Psr_CW_biosynth"/>
</dbReference>
<dbReference type="PANTHER" id="PTHR33392">
    <property type="entry name" value="POLYISOPRENYL-TEICHOIC ACID--PEPTIDOGLYCAN TEICHOIC ACID TRANSFERASE TAGU"/>
    <property type="match status" value="1"/>
</dbReference>
<evidence type="ECO:0000259" key="6">
    <source>
        <dbReference type="Pfam" id="PF03816"/>
    </source>
</evidence>
<keyword evidence="2" id="KW-0812">Transmembrane</keyword>
<gene>
    <name evidence="8" type="ORF">GCM10007216_06140</name>
</gene>
<evidence type="ECO:0008006" key="10">
    <source>
        <dbReference type="Google" id="ProtNLM"/>
    </source>
</evidence>
<sequence length="514" mass="57461">MGKKFLLFIMTAVTVLILGAGSYAFNVFTSTSASIYEDIDRNPEFEQRLKNIDLKDGDPISVLIMGLDTQKGEKGGRADTMVLLTINPEEESVQMVSIPRDTYVKVRGAEENKMNSTYQVGGTEMTIKSIEEFLDVPVDYFVKVNMQSFEGIVDALDGITVQNDLEFDTRDAEHLKGDAYFPKGEITLNGKEALLYARMRELDPRGDFGRQKRQRQVIEQVIQKGASISSVTNFGDIFEVVENHVKTNLSFNEMWKIQSNYKDARANIEQHKIEGTDKKIDGIYYYMPDEKQVEEISYKLNSHLGLADQASDAEKRPIEENMKKEDKEGNLFTSKEPKPESGNDPVTEAEPRSEEENPPEERAPETSTEEPAPPKEDEGDKKSATNGSEDAPQEQTEPEPSEGRGGNGDPNVKQVITDDWAVVPTDQESHTHITFEKGSLDWKEMTTAIAAGAGLSEDDMIVWWAAGEGTDKAIATVTNQAQTENYRVHVTWIDGAGYKPVKTEVLYKNDQKNG</sequence>
<dbReference type="InterPro" id="IPR009988">
    <property type="entry name" value="DUF1510"/>
</dbReference>
<evidence type="ECO:0000256" key="3">
    <source>
        <dbReference type="ARBA" id="ARBA00022968"/>
    </source>
</evidence>
<feature type="region of interest" description="Disordered" evidence="5">
    <location>
        <begin position="307"/>
        <end position="413"/>
    </location>
</feature>
<evidence type="ECO:0000256" key="4">
    <source>
        <dbReference type="ARBA" id="ARBA00022989"/>
    </source>
</evidence>
<keyword evidence="4" id="KW-0472">Membrane</keyword>
<feature type="compositionally biased region" description="Basic and acidic residues" evidence="5">
    <location>
        <begin position="312"/>
        <end position="341"/>
    </location>
</feature>
<feature type="compositionally biased region" description="Basic and acidic residues" evidence="5">
    <location>
        <begin position="372"/>
        <end position="383"/>
    </location>
</feature>
<keyword evidence="3" id="KW-0735">Signal-anchor</keyword>
<reference evidence="9" key="1">
    <citation type="journal article" date="2019" name="Int. J. Syst. Evol. Microbiol.">
        <title>The Global Catalogue of Microorganisms (GCM) 10K type strain sequencing project: providing services to taxonomists for standard genome sequencing and annotation.</title>
        <authorList>
            <consortium name="The Broad Institute Genomics Platform"/>
            <consortium name="The Broad Institute Genome Sequencing Center for Infectious Disease"/>
            <person name="Wu L."/>
            <person name="Ma J."/>
        </authorList>
    </citation>
    <scope>NUCLEOTIDE SEQUENCE [LARGE SCALE GENOMIC DNA]</scope>
    <source>
        <strain evidence="9">CCM 7282</strain>
    </source>
</reference>
<name>A0ABQ1NJ05_9BACI</name>
<feature type="domain" description="DUF1510" evidence="7">
    <location>
        <begin position="416"/>
        <end position="506"/>
    </location>
</feature>
<dbReference type="PANTHER" id="PTHR33392:SF6">
    <property type="entry name" value="POLYISOPRENYL-TEICHOIC ACID--PEPTIDOGLYCAN TEICHOIC ACID TRANSFERASE TAGU"/>
    <property type="match status" value="1"/>
</dbReference>
<keyword evidence="4" id="KW-1133">Transmembrane helix</keyword>
<evidence type="ECO:0000256" key="2">
    <source>
        <dbReference type="ARBA" id="ARBA00022692"/>
    </source>
</evidence>
<organism evidence="8 9">
    <name type="scientific">Thalassobacillus devorans</name>
    <dbReference type="NCBI Taxonomy" id="279813"/>
    <lineage>
        <taxon>Bacteria</taxon>
        <taxon>Bacillati</taxon>
        <taxon>Bacillota</taxon>
        <taxon>Bacilli</taxon>
        <taxon>Bacillales</taxon>
        <taxon>Bacillaceae</taxon>
        <taxon>Thalassobacillus</taxon>
    </lineage>
</organism>
<protein>
    <recommendedName>
        <fullName evidence="10">LytR family transcriptional attenuator</fullName>
    </recommendedName>
</protein>
<evidence type="ECO:0000256" key="5">
    <source>
        <dbReference type="SAM" id="MobiDB-lite"/>
    </source>
</evidence>
<dbReference type="Proteomes" id="UP000619534">
    <property type="component" value="Unassembled WGS sequence"/>
</dbReference>
<feature type="compositionally biased region" description="Basic and acidic residues" evidence="5">
    <location>
        <begin position="349"/>
        <end position="364"/>
    </location>
</feature>
<dbReference type="Pfam" id="PF03816">
    <property type="entry name" value="LytR_cpsA_psr"/>
    <property type="match status" value="1"/>
</dbReference>
<proteinExistence type="inferred from homology"/>
<comment type="similarity">
    <text evidence="1">Belongs to the LytR/CpsA/Psr (LCP) family.</text>
</comment>
<dbReference type="Gene3D" id="3.40.630.190">
    <property type="entry name" value="LCP protein"/>
    <property type="match status" value="1"/>
</dbReference>
<accession>A0ABQ1NJ05</accession>
<dbReference type="EMBL" id="BMCJ01000001">
    <property type="protein sequence ID" value="GGC78368.1"/>
    <property type="molecule type" value="Genomic_DNA"/>
</dbReference>
<evidence type="ECO:0000259" key="7">
    <source>
        <dbReference type="Pfam" id="PF07423"/>
    </source>
</evidence>
<keyword evidence="9" id="KW-1185">Reference proteome</keyword>
<dbReference type="NCBIfam" id="TIGR00350">
    <property type="entry name" value="lytR_cpsA_psr"/>
    <property type="match status" value="1"/>
</dbReference>
<feature type="domain" description="Cell envelope-related transcriptional attenuator" evidence="6">
    <location>
        <begin position="77"/>
        <end position="225"/>
    </location>
</feature>
<comment type="caution">
    <text evidence="8">The sequence shown here is derived from an EMBL/GenBank/DDBJ whole genome shotgun (WGS) entry which is preliminary data.</text>
</comment>
<evidence type="ECO:0000313" key="8">
    <source>
        <dbReference type="EMBL" id="GGC78368.1"/>
    </source>
</evidence>
<evidence type="ECO:0000256" key="1">
    <source>
        <dbReference type="ARBA" id="ARBA00006068"/>
    </source>
</evidence>
<dbReference type="Pfam" id="PF07423">
    <property type="entry name" value="DUF1510"/>
    <property type="match status" value="1"/>
</dbReference>
<evidence type="ECO:0000313" key="9">
    <source>
        <dbReference type="Proteomes" id="UP000619534"/>
    </source>
</evidence>
<dbReference type="InterPro" id="IPR004474">
    <property type="entry name" value="LytR_CpsA_psr"/>
</dbReference>